<evidence type="ECO:0000313" key="3">
    <source>
        <dbReference type="Proteomes" id="UP000036908"/>
    </source>
</evidence>
<dbReference type="SUPFAM" id="SSF51182">
    <property type="entry name" value="RmlC-like cupins"/>
    <property type="match status" value="1"/>
</dbReference>
<sequence length="123" mass="14457">MENTKANISEKFSKFSAHWTPKIIGELNGQLVKLAKLKDDFVWHSHENEDEMFLVWKGTLIMEFRDRTETIKEGEMIIVPKGVEHNPRTENGEEVWVMLFEPAATQHTGEVQHERTHNDQEWI</sequence>
<organism evidence="2 3">
    <name type="scientific">Roseivirga seohaensis subsp. aquiponti</name>
    <dbReference type="NCBI Taxonomy" id="1566026"/>
    <lineage>
        <taxon>Bacteria</taxon>
        <taxon>Pseudomonadati</taxon>
        <taxon>Bacteroidota</taxon>
        <taxon>Cytophagia</taxon>
        <taxon>Cytophagales</taxon>
        <taxon>Roseivirgaceae</taxon>
        <taxon>Roseivirga</taxon>
    </lineage>
</organism>
<evidence type="ECO:0000259" key="1">
    <source>
        <dbReference type="Pfam" id="PF07883"/>
    </source>
</evidence>
<gene>
    <name evidence="2" type="ORF">OB69_05070</name>
</gene>
<dbReference type="GO" id="GO:0016853">
    <property type="term" value="F:isomerase activity"/>
    <property type="evidence" value="ECO:0007669"/>
    <property type="project" value="UniProtKB-KW"/>
</dbReference>
<dbReference type="Gene3D" id="2.60.120.10">
    <property type="entry name" value="Jelly Rolls"/>
    <property type="match status" value="1"/>
</dbReference>
<dbReference type="AlphaFoldDB" id="A0A0L8AMH9"/>
<dbReference type="Pfam" id="PF07883">
    <property type="entry name" value="Cupin_2"/>
    <property type="match status" value="1"/>
</dbReference>
<keyword evidence="3" id="KW-1185">Reference proteome</keyword>
<dbReference type="InterPro" id="IPR052044">
    <property type="entry name" value="PKS_Associated_Protein"/>
</dbReference>
<evidence type="ECO:0000313" key="2">
    <source>
        <dbReference type="EMBL" id="KOF03668.1"/>
    </source>
</evidence>
<proteinExistence type="predicted"/>
<dbReference type="Proteomes" id="UP000036908">
    <property type="component" value="Unassembled WGS sequence"/>
</dbReference>
<dbReference type="CDD" id="cd02226">
    <property type="entry name" value="cupin_YdbB-like"/>
    <property type="match status" value="1"/>
</dbReference>
<keyword evidence="2" id="KW-0413">Isomerase</keyword>
<dbReference type="OrthoDB" id="9794183at2"/>
<dbReference type="InterPro" id="IPR011051">
    <property type="entry name" value="RmlC_Cupin_sf"/>
</dbReference>
<reference evidence="3" key="1">
    <citation type="submission" date="2014-11" db="EMBL/GenBank/DDBJ databases">
        <title>Genome sequencing of Roseivirga sp. D-25.</title>
        <authorList>
            <person name="Selvaratnam C."/>
            <person name="Thevarajoo S."/>
            <person name="Goh K.M."/>
            <person name="Eee R."/>
            <person name="Chan K.-G."/>
            <person name="Chong C.S."/>
        </authorList>
    </citation>
    <scope>NUCLEOTIDE SEQUENCE [LARGE SCALE GENOMIC DNA]</scope>
    <source>
        <strain evidence="3">D-25</strain>
    </source>
</reference>
<dbReference type="PANTHER" id="PTHR36114">
    <property type="entry name" value="16.7 KDA PROTEIN IN WHIE LOCUS"/>
    <property type="match status" value="1"/>
</dbReference>
<name>A0A0L8AMH9_9BACT</name>
<dbReference type="PANTHER" id="PTHR36114:SF1">
    <property type="entry name" value="16.7 KDA PROTEIN IN WHIE LOCUS"/>
    <property type="match status" value="1"/>
</dbReference>
<accession>A0A0L8AMH9</accession>
<dbReference type="InterPro" id="IPR013096">
    <property type="entry name" value="Cupin_2"/>
</dbReference>
<comment type="caution">
    <text evidence="2">The sequence shown here is derived from an EMBL/GenBank/DDBJ whole genome shotgun (WGS) entry which is preliminary data.</text>
</comment>
<protein>
    <submittedName>
        <fullName evidence="2">Mannose-6-phosphate isomerase</fullName>
    </submittedName>
</protein>
<dbReference type="PATRIC" id="fig|1566026.4.peg.2838"/>
<dbReference type="InterPro" id="IPR014710">
    <property type="entry name" value="RmlC-like_jellyroll"/>
</dbReference>
<feature type="domain" description="Cupin type-2" evidence="1">
    <location>
        <begin position="38"/>
        <end position="95"/>
    </location>
</feature>
<dbReference type="RefSeq" id="WP_053222617.1">
    <property type="nucleotide sequence ID" value="NZ_JSVA01000006.1"/>
</dbReference>
<dbReference type="EMBL" id="JSVA01000006">
    <property type="protein sequence ID" value="KOF03668.1"/>
    <property type="molecule type" value="Genomic_DNA"/>
</dbReference>